<dbReference type="PROSITE" id="PS51371">
    <property type="entry name" value="CBS"/>
    <property type="match status" value="2"/>
</dbReference>
<feature type="transmembrane region" description="Helical" evidence="5">
    <location>
        <begin position="17"/>
        <end position="35"/>
    </location>
</feature>
<comment type="similarity">
    <text evidence="1">Belongs to the UPF0053 family.</text>
</comment>
<dbReference type="EMBL" id="WKLC01001571">
    <property type="protein sequence ID" value="MSE18097.1"/>
    <property type="molecule type" value="Genomic_DNA"/>
</dbReference>
<dbReference type="Pfam" id="PF00571">
    <property type="entry name" value="CBS"/>
    <property type="match status" value="2"/>
</dbReference>
<organism evidence="7 8">
    <name type="scientific">Enterobacter agglomerans</name>
    <name type="common">Erwinia herbicola</name>
    <name type="synonym">Pantoea agglomerans</name>
    <dbReference type="NCBI Taxonomy" id="549"/>
    <lineage>
        <taxon>Bacteria</taxon>
        <taxon>Pseudomonadati</taxon>
        <taxon>Pseudomonadota</taxon>
        <taxon>Gammaproteobacteria</taxon>
        <taxon>Enterobacterales</taxon>
        <taxon>Erwiniaceae</taxon>
        <taxon>Pantoea</taxon>
        <taxon>Pantoea agglomerans group</taxon>
    </lineage>
</organism>
<evidence type="ECO:0000256" key="5">
    <source>
        <dbReference type="SAM" id="Phobius"/>
    </source>
</evidence>
<keyword evidence="5" id="KW-0472">Membrane</keyword>
<protein>
    <submittedName>
        <fullName evidence="7">CBS domain-containing protein</fullName>
    </submittedName>
</protein>
<evidence type="ECO:0000313" key="8">
    <source>
        <dbReference type="Proteomes" id="UP000461948"/>
    </source>
</evidence>
<proteinExistence type="inferred from homology"/>
<name>A0A7X2MRL5_ENTAG</name>
<dbReference type="PANTHER" id="PTHR22777:SF30">
    <property type="entry name" value="UPF0053 PROTEIN YEGH"/>
    <property type="match status" value="1"/>
</dbReference>
<dbReference type="CDD" id="cd04590">
    <property type="entry name" value="CBS_pair_CorC_HlyC_assoc"/>
    <property type="match status" value="1"/>
</dbReference>
<feature type="domain" description="CBS" evidence="6">
    <location>
        <begin position="232"/>
        <end position="288"/>
    </location>
</feature>
<reference evidence="7 8" key="1">
    <citation type="submission" date="2019-11" db="EMBL/GenBank/DDBJ databases">
        <title>Draft Genome Sequence of Plant Growth-Promoting Rhizosphere-Associated Bacteria.</title>
        <authorList>
            <person name="Vasilyev I.Y."/>
            <person name="Radchenko V."/>
            <person name="Ilnitskaya E.V."/>
        </authorList>
    </citation>
    <scope>NUCLEOTIDE SEQUENCE [LARGE SCALE GENOMIC DNA]</scope>
    <source>
        <strain evidence="7 8">VRA_MhP_f</strain>
    </source>
</reference>
<dbReference type="Gene3D" id="3.10.580.10">
    <property type="entry name" value="CBS-domain"/>
    <property type="match status" value="1"/>
</dbReference>
<keyword evidence="2" id="KW-0677">Repeat</keyword>
<evidence type="ECO:0000256" key="4">
    <source>
        <dbReference type="PROSITE-ProRule" id="PRU00703"/>
    </source>
</evidence>
<keyword evidence="5" id="KW-1133">Transmembrane helix</keyword>
<comment type="caution">
    <text evidence="7">The sequence shown here is derived from an EMBL/GenBank/DDBJ whole genome shotgun (WGS) entry which is preliminary data.</text>
</comment>
<dbReference type="SMART" id="SM00116">
    <property type="entry name" value="CBS"/>
    <property type="match status" value="2"/>
</dbReference>
<dbReference type="InterPro" id="IPR044751">
    <property type="entry name" value="Ion_transp-like_CBS"/>
</dbReference>
<dbReference type="InterPro" id="IPR046342">
    <property type="entry name" value="CBS_dom_sf"/>
</dbReference>
<sequence length="328" mass="36539">IFSLDAVITAVGMVNDLPVMMIAVTIAILLMLLASKPLTRFVNNHPTIVILCLSFLLMIGFSLVAEGFGFVIPKGYLYAAIGFSVVIEALNQLAHFNRRRVLSAGRPLRQRTAEAVLRLLRGAAEPAELDAKTSSLIADSDDSMLFNRQERVMIARVLGMGQRHINSIMTSRHDVEHIDLSDDPAEIMSRLDRNQHTRILITDHSSEPLGVVHVIDLLHQSLHHNSLDLRALIRQPLVFPERLTVLQALEQFRQAHTHFAFVVDEFGSVEGVVTLSDVMETIAGNLPNEAGEIDARYDIQIQDEGHWIANGHMPLEDLALYVKMPPDE</sequence>
<keyword evidence="5" id="KW-0812">Transmembrane</keyword>
<dbReference type="AlphaFoldDB" id="A0A7X2MRL5"/>
<evidence type="ECO:0000256" key="1">
    <source>
        <dbReference type="ARBA" id="ARBA00006337"/>
    </source>
</evidence>
<feature type="non-terminal residue" evidence="7">
    <location>
        <position position="328"/>
    </location>
</feature>
<accession>A0A7X2MRL5</accession>
<dbReference type="Proteomes" id="UP000461948">
    <property type="component" value="Unassembled WGS sequence"/>
</dbReference>
<dbReference type="PANTHER" id="PTHR22777">
    <property type="entry name" value="HEMOLYSIN-RELATED"/>
    <property type="match status" value="1"/>
</dbReference>
<keyword evidence="3 4" id="KW-0129">CBS domain</keyword>
<feature type="transmembrane region" description="Helical" evidence="5">
    <location>
        <begin position="47"/>
        <end position="70"/>
    </location>
</feature>
<evidence type="ECO:0000259" key="6">
    <source>
        <dbReference type="PROSITE" id="PS51371"/>
    </source>
</evidence>
<gene>
    <name evidence="7" type="ORF">GKC49_24295</name>
</gene>
<dbReference type="InterPro" id="IPR005496">
    <property type="entry name" value="Integral_membrane_TerC"/>
</dbReference>
<evidence type="ECO:0000256" key="2">
    <source>
        <dbReference type="ARBA" id="ARBA00022737"/>
    </source>
</evidence>
<evidence type="ECO:0000313" key="7">
    <source>
        <dbReference type="EMBL" id="MSE18097.1"/>
    </source>
</evidence>
<dbReference type="Pfam" id="PF03741">
    <property type="entry name" value="TerC"/>
    <property type="match status" value="1"/>
</dbReference>
<dbReference type="SUPFAM" id="SSF54631">
    <property type="entry name" value="CBS-domain pair"/>
    <property type="match status" value="1"/>
</dbReference>
<dbReference type="InterPro" id="IPR000644">
    <property type="entry name" value="CBS_dom"/>
</dbReference>
<dbReference type="GO" id="GO:0005886">
    <property type="term" value="C:plasma membrane"/>
    <property type="evidence" value="ECO:0007669"/>
    <property type="project" value="TreeGrafter"/>
</dbReference>
<feature type="domain" description="CBS" evidence="6">
    <location>
        <begin position="169"/>
        <end position="229"/>
    </location>
</feature>
<feature type="non-terminal residue" evidence="7">
    <location>
        <position position="1"/>
    </location>
</feature>
<evidence type="ECO:0000256" key="3">
    <source>
        <dbReference type="ARBA" id="ARBA00023122"/>
    </source>
</evidence>